<dbReference type="AlphaFoldDB" id="A0A9L0SX66"/>
<keyword evidence="3" id="KW-0479">Metal-binding</keyword>
<dbReference type="GO" id="GO:0008270">
    <property type="term" value="F:zinc ion binding"/>
    <property type="evidence" value="ECO:0007669"/>
    <property type="project" value="UniProtKB-KW"/>
</dbReference>
<keyword evidence="8" id="KW-0804">Transcription</keyword>
<evidence type="ECO:0000256" key="10">
    <source>
        <dbReference type="PROSITE-ProRule" id="PRU00042"/>
    </source>
</evidence>
<evidence type="ECO:0000313" key="13">
    <source>
        <dbReference type="Ensembl" id="ENSECAP00000079564.1"/>
    </source>
</evidence>
<feature type="region of interest" description="Disordered" evidence="11">
    <location>
        <begin position="146"/>
        <end position="177"/>
    </location>
</feature>
<dbReference type="InterPro" id="IPR013087">
    <property type="entry name" value="Znf_C2H2_type"/>
</dbReference>
<dbReference type="GO" id="GO:0003677">
    <property type="term" value="F:DNA binding"/>
    <property type="evidence" value="ECO:0007669"/>
    <property type="project" value="UniProtKB-KW"/>
</dbReference>
<evidence type="ECO:0000256" key="8">
    <source>
        <dbReference type="ARBA" id="ARBA00023163"/>
    </source>
</evidence>
<keyword evidence="6" id="KW-0862">Zinc</keyword>
<dbReference type="PROSITE" id="PS00028">
    <property type="entry name" value="ZINC_FINGER_C2H2_1"/>
    <property type="match status" value="1"/>
</dbReference>
<dbReference type="FunFam" id="3.30.160.60:FF:000188">
    <property type="entry name" value="Zinc finger protein 787"/>
    <property type="match status" value="1"/>
</dbReference>
<reference evidence="13 14" key="1">
    <citation type="journal article" date="2009" name="Science">
        <title>Genome sequence, comparative analysis, and population genetics of the domestic horse.</title>
        <authorList>
            <consortium name="Broad Institute Genome Sequencing Platform"/>
            <consortium name="Broad Institute Whole Genome Assembly Team"/>
            <person name="Wade C.M."/>
            <person name="Giulotto E."/>
            <person name="Sigurdsson S."/>
            <person name="Zoli M."/>
            <person name="Gnerre S."/>
            <person name="Imsland F."/>
            <person name="Lear T.L."/>
            <person name="Adelson D.L."/>
            <person name="Bailey E."/>
            <person name="Bellone R.R."/>
            <person name="Bloecker H."/>
            <person name="Distl O."/>
            <person name="Edgar R.C."/>
            <person name="Garber M."/>
            <person name="Leeb T."/>
            <person name="Mauceli E."/>
            <person name="MacLeod J.N."/>
            <person name="Penedo M.C.T."/>
            <person name="Raison J.M."/>
            <person name="Sharpe T."/>
            <person name="Vogel J."/>
            <person name="Andersson L."/>
            <person name="Antczak D.F."/>
            <person name="Biagi T."/>
            <person name="Binns M.M."/>
            <person name="Chowdhary B.P."/>
            <person name="Coleman S.J."/>
            <person name="Della Valle G."/>
            <person name="Fryc S."/>
            <person name="Guerin G."/>
            <person name="Hasegawa T."/>
            <person name="Hill E.W."/>
            <person name="Jurka J."/>
            <person name="Kiialainen A."/>
            <person name="Lindgren G."/>
            <person name="Liu J."/>
            <person name="Magnani E."/>
            <person name="Mickelson J.R."/>
            <person name="Murray J."/>
            <person name="Nergadze S.G."/>
            <person name="Onofrio R."/>
            <person name="Pedroni S."/>
            <person name="Piras M.F."/>
            <person name="Raudsepp T."/>
            <person name="Rocchi M."/>
            <person name="Roeed K.H."/>
            <person name="Ryder O.A."/>
            <person name="Searle S."/>
            <person name="Skow L."/>
            <person name="Swinburne J.E."/>
            <person name="Syvaenen A.C."/>
            <person name="Tozaki T."/>
            <person name="Valberg S.J."/>
            <person name="Vaudin M."/>
            <person name="White J.R."/>
            <person name="Zody M.C."/>
            <person name="Lander E.S."/>
            <person name="Lindblad-Toh K."/>
        </authorList>
    </citation>
    <scope>NUCLEOTIDE SEQUENCE [LARGE SCALE GENOMIC DNA]</scope>
    <source>
        <strain evidence="13 14">Thoroughbred</strain>
    </source>
</reference>
<organism evidence="13 14">
    <name type="scientific">Equus caballus</name>
    <name type="common">Horse</name>
    <dbReference type="NCBI Taxonomy" id="9796"/>
    <lineage>
        <taxon>Eukaryota</taxon>
        <taxon>Metazoa</taxon>
        <taxon>Chordata</taxon>
        <taxon>Craniata</taxon>
        <taxon>Vertebrata</taxon>
        <taxon>Euteleostomi</taxon>
        <taxon>Mammalia</taxon>
        <taxon>Eutheria</taxon>
        <taxon>Laurasiatheria</taxon>
        <taxon>Perissodactyla</taxon>
        <taxon>Equidae</taxon>
        <taxon>Equus</taxon>
    </lineage>
</organism>
<evidence type="ECO:0000313" key="14">
    <source>
        <dbReference type="Proteomes" id="UP000002281"/>
    </source>
</evidence>
<evidence type="ECO:0000256" key="7">
    <source>
        <dbReference type="ARBA" id="ARBA00023125"/>
    </source>
</evidence>
<dbReference type="SUPFAM" id="SSF57667">
    <property type="entry name" value="beta-beta-alpha zinc fingers"/>
    <property type="match status" value="1"/>
</dbReference>
<dbReference type="Ensembl" id="ENSECAT00000110006.1">
    <property type="protein sequence ID" value="ENSECAP00000079564.1"/>
    <property type="gene ID" value="ENSECAG00000044519.1"/>
</dbReference>
<reference evidence="13" key="2">
    <citation type="submission" date="2025-08" db="UniProtKB">
        <authorList>
            <consortium name="Ensembl"/>
        </authorList>
    </citation>
    <scope>IDENTIFICATION</scope>
    <source>
        <strain evidence="13">Thoroughbred</strain>
    </source>
</reference>
<proteinExistence type="inferred from homology"/>
<feature type="domain" description="C2H2-type" evidence="12">
    <location>
        <begin position="37"/>
        <end position="64"/>
    </location>
</feature>
<feature type="region of interest" description="Disordered" evidence="11">
    <location>
        <begin position="1"/>
        <end position="22"/>
    </location>
</feature>
<keyword evidence="9" id="KW-0539">Nucleus</keyword>
<comment type="similarity">
    <text evidence="2">Belongs to the krueppel C2H2-type zinc-finger protein family.</text>
</comment>
<evidence type="ECO:0000256" key="6">
    <source>
        <dbReference type="ARBA" id="ARBA00022833"/>
    </source>
</evidence>
<dbReference type="GeneTree" id="ENSGT01150000286939"/>
<reference evidence="13" key="3">
    <citation type="submission" date="2025-09" db="UniProtKB">
        <authorList>
            <consortium name="Ensembl"/>
        </authorList>
    </citation>
    <scope>IDENTIFICATION</scope>
    <source>
        <strain evidence="13">Thoroughbred</strain>
    </source>
</reference>
<dbReference type="PROSITE" id="PS50157">
    <property type="entry name" value="ZINC_FINGER_C2H2_2"/>
    <property type="match status" value="1"/>
</dbReference>
<evidence type="ECO:0000256" key="3">
    <source>
        <dbReference type="ARBA" id="ARBA00022723"/>
    </source>
</evidence>
<accession>A0A9L0SX66</accession>
<protein>
    <recommendedName>
        <fullName evidence="12">C2H2-type domain-containing protein</fullName>
    </recommendedName>
</protein>
<evidence type="ECO:0000256" key="9">
    <source>
        <dbReference type="ARBA" id="ARBA00023242"/>
    </source>
</evidence>
<evidence type="ECO:0000259" key="12">
    <source>
        <dbReference type="PROSITE" id="PS50157"/>
    </source>
</evidence>
<dbReference type="Gene3D" id="3.30.160.60">
    <property type="entry name" value="Classic Zinc Finger"/>
    <property type="match status" value="1"/>
</dbReference>
<keyword evidence="7" id="KW-0238">DNA-binding</keyword>
<dbReference type="SMART" id="SM00355">
    <property type="entry name" value="ZnF_C2H2"/>
    <property type="match status" value="1"/>
</dbReference>
<comment type="subcellular location">
    <subcellularLocation>
        <location evidence="1">Nucleus</location>
    </subcellularLocation>
</comment>
<dbReference type="GO" id="GO:0005634">
    <property type="term" value="C:nucleus"/>
    <property type="evidence" value="ECO:0007669"/>
    <property type="project" value="UniProtKB-SubCell"/>
</dbReference>
<evidence type="ECO:0000256" key="1">
    <source>
        <dbReference type="ARBA" id="ARBA00004123"/>
    </source>
</evidence>
<keyword evidence="4" id="KW-0677">Repeat</keyword>
<sequence length="177" mass="18764">MSDLASSGGGSPAGDGEEGLGDERGLVIHHPAEEQPHRCPLCGQTFSQQPSLVRHQKAHAGAGRAAAFVCPECGKAFSVKHNLEDPPAGCVRLLWAIVLVFLLRLCRPRADAEWAGPLGSVQGTSGHRDWDLGPRALHPSVRMLLRKPTSGGPCSDGGRSDGAWNWRQRPCPGGKTP</sequence>
<dbReference type="PANTHER" id="PTHR24394:SF44">
    <property type="entry name" value="ZINC FINGER PROTEIN 271-LIKE"/>
    <property type="match status" value="1"/>
</dbReference>
<evidence type="ECO:0000256" key="11">
    <source>
        <dbReference type="SAM" id="MobiDB-lite"/>
    </source>
</evidence>
<keyword evidence="5 10" id="KW-0863">Zinc-finger</keyword>
<keyword evidence="14" id="KW-1185">Reference proteome</keyword>
<dbReference type="Pfam" id="PF00096">
    <property type="entry name" value="zf-C2H2"/>
    <property type="match status" value="2"/>
</dbReference>
<evidence type="ECO:0000256" key="4">
    <source>
        <dbReference type="ARBA" id="ARBA00022737"/>
    </source>
</evidence>
<dbReference type="InterPro" id="IPR036236">
    <property type="entry name" value="Znf_C2H2_sf"/>
</dbReference>
<evidence type="ECO:0000256" key="5">
    <source>
        <dbReference type="ARBA" id="ARBA00022771"/>
    </source>
</evidence>
<gene>
    <name evidence="13" type="primary">LOC100063113</name>
</gene>
<dbReference type="Proteomes" id="UP000002281">
    <property type="component" value="Chromosome 4"/>
</dbReference>
<name>A0A9L0SX66_HORSE</name>
<evidence type="ECO:0000256" key="2">
    <source>
        <dbReference type="ARBA" id="ARBA00006991"/>
    </source>
</evidence>
<dbReference type="PANTHER" id="PTHR24394">
    <property type="entry name" value="ZINC FINGER PROTEIN"/>
    <property type="match status" value="1"/>
</dbReference>